<keyword evidence="4" id="KW-1185">Reference proteome</keyword>
<proteinExistence type="predicted"/>
<dbReference type="EMBL" id="JACIBX010000019">
    <property type="protein sequence ID" value="MBB3713732.1"/>
    <property type="molecule type" value="Genomic_DNA"/>
</dbReference>
<feature type="transmembrane region" description="Helical" evidence="2">
    <location>
        <begin position="68"/>
        <end position="89"/>
    </location>
</feature>
<feature type="transmembrane region" description="Helical" evidence="2">
    <location>
        <begin position="38"/>
        <end position="61"/>
    </location>
</feature>
<organism evidence="3 4">
    <name type="scientific">Limimaricola variabilis</name>
    <dbReference type="NCBI Taxonomy" id="1492771"/>
    <lineage>
        <taxon>Bacteria</taxon>
        <taxon>Pseudomonadati</taxon>
        <taxon>Pseudomonadota</taxon>
        <taxon>Alphaproteobacteria</taxon>
        <taxon>Rhodobacterales</taxon>
        <taxon>Paracoccaceae</taxon>
        <taxon>Limimaricola</taxon>
    </lineage>
</organism>
<reference evidence="3 4" key="1">
    <citation type="submission" date="2020-08" db="EMBL/GenBank/DDBJ databases">
        <title>Genomic Encyclopedia of Type Strains, Phase III (KMG-III): the genomes of soil and plant-associated and newly described type strains.</title>
        <authorList>
            <person name="Whitman W."/>
        </authorList>
    </citation>
    <scope>NUCLEOTIDE SEQUENCE [LARGE SCALE GENOMIC DNA]</scope>
    <source>
        <strain evidence="3 4">CECT 8572</strain>
    </source>
</reference>
<gene>
    <name evidence="3" type="ORF">FHS00_003339</name>
</gene>
<evidence type="ECO:0000256" key="2">
    <source>
        <dbReference type="SAM" id="Phobius"/>
    </source>
</evidence>
<evidence type="ECO:0000256" key="1">
    <source>
        <dbReference type="SAM" id="MobiDB-lite"/>
    </source>
</evidence>
<keyword evidence="2" id="KW-1133">Transmembrane helix</keyword>
<keyword evidence="2" id="KW-0472">Membrane</keyword>
<dbReference type="RefSeq" id="WP_183475205.1">
    <property type="nucleotide sequence ID" value="NZ_JACIBX010000019.1"/>
</dbReference>
<name>A0ABR6HT61_9RHOB</name>
<evidence type="ECO:0000313" key="3">
    <source>
        <dbReference type="EMBL" id="MBB3713732.1"/>
    </source>
</evidence>
<protein>
    <submittedName>
        <fullName evidence="3">Uncharacterized protein</fullName>
    </submittedName>
</protein>
<accession>A0ABR6HT61</accession>
<comment type="caution">
    <text evidence="3">The sequence shown here is derived from an EMBL/GenBank/DDBJ whole genome shotgun (WGS) entry which is preliminary data.</text>
</comment>
<evidence type="ECO:0000313" key="4">
    <source>
        <dbReference type="Proteomes" id="UP000576152"/>
    </source>
</evidence>
<sequence>MNLLLGVGLLAAAALLFGWAYGKARRPAPSSWTRKDSAMISITIVFATLFTIGIGFIATGLLNIGPELVDLGPTGVAAVALVAGGSLWLTRRVSFSHGGLRPDTSRPQVPAKDTGPAKAA</sequence>
<feature type="region of interest" description="Disordered" evidence="1">
    <location>
        <begin position="96"/>
        <end position="120"/>
    </location>
</feature>
<dbReference type="Proteomes" id="UP000576152">
    <property type="component" value="Unassembled WGS sequence"/>
</dbReference>
<keyword evidence="2" id="KW-0812">Transmembrane</keyword>